<dbReference type="Proteomes" id="UP000254461">
    <property type="component" value="Unassembled WGS sequence"/>
</dbReference>
<proteinExistence type="predicted"/>
<gene>
    <name evidence="1" type="primary">fstK_3</name>
    <name evidence="1" type="ORF">NCTC12092_00504</name>
</gene>
<accession>A0A380JP92</accession>
<protein>
    <submittedName>
        <fullName evidence="1">FtsK/SpoIIIE family protein putative secretion system component EssC/YukA</fullName>
    </submittedName>
</protein>
<evidence type="ECO:0000313" key="2">
    <source>
        <dbReference type="Proteomes" id="UP000254461"/>
    </source>
</evidence>
<dbReference type="EMBL" id="UHFF01000002">
    <property type="protein sequence ID" value="SUN45466.1"/>
    <property type="molecule type" value="Genomic_DNA"/>
</dbReference>
<name>A0A380JP92_9STRE</name>
<dbReference type="RefSeq" id="WP_231140809.1">
    <property type="nucleotide sequence ID" value="NZ_JAHLHX010000014.1"/>
</dbReference>
<reference evidence="1 2" key="1">
    <citation type="submission" date="2018-06" db="EMBL/GenBank/DDBJ databases">
        <authorList>
            <consortium name="Pathogen Informatics"/>
            <person name="Doyle S."/>
        </authorList>
    </citation>
    <scope>NUCLEOTIDE SEQUENCE [LARGE SCALE GENOMIC DNA]</scope>
    <source>
        <strain evidence="1 2">NCTC12092</strain>
    </source>
</reference>
<dbReference type="AlphaFoldDB" id="A0A380JP92"/>
<sequence length="105" mass="11830">MIPDIAATALAAGISEEDFKQLVTEGSQYGVTLIFVGAYQDLVNNTYDNFVKLANQLIEQVFLGMRISDQSHTRYAYISNEPSLRPTQGYILYPEGYDFIQLLEI</sequence>
<evidence type="ECO:0000313" key="1">
    <source>
        <dbReference type="EMBL" id="SUN45466.1"/>
    </source>
</evidence>
<organism evidence="1 2">
    <name type="scientific">Streptococcus equi subsp. equi</name>
    <dbReference type="NCBI Taxonomy" id="148942"/>
    <lineage>
        <taxon>Bacteria</taxon>
        <taxon>Bacillati</taxon>
        <taxon>Bacillota</taxon>
        <taxon>Bacilli</taxon>
        <taxon>Lactobacillales</taxon>
        <taxon>Streptococcaceae</taxon>
        <taxon>Streptococcus</taxon>
    </lineage>
</organism>